<evidence type="ECO:0000313" key="2">
    <source>
        <dbReference type="EMBL" id="EEC78712.1"/>
    </source>
</evidence>
<reference evidence="2 3" key="1">
    <citation type="journal article" date="2005" name="PLoS Biol.">
        <title>The genomes of Oryza sativa: a history of duplications.</title>
        <authorList>
            <person name="Yu J."/>
            <person name="Wang J."/>
            <person name="Lin W."/>
            <person name="Li S."/>
            <person name="Li H."/>
            <person name="Zhou J."/>
            <person name="Ni P."/>
            <person name="Dong W."/>
            <person name="Hu S."/>
            <person name="Zeng C."/>
            <person name="Zhang J."/>
            <person name="Zhang Y."/>
            <person name="Li R."/>
            <person name="Xu Z."/>
            <person name="Li S."/>
            <person name="Li X."/>
            <person name="Zheng H."/>
            <person name="Cong L."/>
            <person name="Lin L."/>
            <person name="Yin J."/>
            <person name="Geng J."/>
            <person name="Li G."/>
            <person name="Shi J."/>
            <person name="Liu J."/>
            <person name="Lv H."/>
            <person name="Li J."/>
            <person name="Wang J."/>
            <person name="Deng Y."/>
            <person name="Ran L."/>
            <person name="Shi X."/>
            <person name="Wang X."/>
            <person name="Wu Q."/>
            <person name="Li C."/>
            <person name="Ren X."/>
            <person name="Wang J."/>
            <person name="Wang X."/>
            <person name="Li D."/>
            <person name="Liu D."/>
            <person name="Zhang X."/>
            <person name="Ji Z."/>
            <person name="Zhao W."/>
            <person name="Sun Y."/>
            <person name="Zhang Z."/>
            <person name="Bao J."/>
            <person name="Han Y."/>
            <person name="Dong L."/>
            <person name="Ji J."/>
            <person name="Chen P."/>
            <person name="Wu S."/>
            <person name="Liu J."/>
            <person name="Xiao Y."/>
            <person name="Bu D."/>
            <person name="Tan J."/>
            <person name="Yang L."/>
            <person name="Ye C."/>
            <person name="Zhang J."/>
            <person name="Xu J."/>
            <person name="Zhou Y."/>
            <person name="Yu Y."/>
            <person name="Zhang B."/>
            <person name="Zhuang S."/>
            <person name="Wei H."/>
            <person name="Liu B."/>
            <person name="Lei M."/>
            <person name="Yu H."/>
            <person name="Li Y."/>
            <person name="Xu H."/>
            <person name="Wei S."/>
            <person name="He X."/>
            <person name="Fang L."/>
            <person name="Zhang Z."/>
            <person name="Zhang Y."/>
            <person name="Huang X."/>
            <person name="Su Z."/>
            <person name="Tong W."/>
            <person name="Li J."/>
            <person name="Tong Z."/>
            <person name="Li S."/>
            <person name="Ye J."/>
            <person name="Wang L."/>
            <person name="Fang L."/>
            <person name="Lei T."/>
            <person name="Chen C."/>
            <person name="Chen H."/>
            <person name="Xu Z."/>
            <person name="Li H."/>
            <person name="Huang H."/>
            <person name="Zhang F."/>
            <person name="Xu H."/>
            <person name="Li N."/>
            <person name="Zhao C."/>
            <person name="Li S."/>
            <person name="Dong L."/>
            <person name="Huang Y."/>
            <person name="Li L."/>
            <person name="Xi Y."/>
            <person name="Qi Q."/>
            <person name="Li W."/>
            <person name="Zhang B."/>
            <person name="Hu W."/>
            <person name="Zhang Y."/>
            <person name="Tian X."/>
            <person name="Jiao Y."/>
            <person name="Liang X."/>
            <person name="Jin J."/>
            <person name="Gao L."/>
            <person name="Zheng W."/>
            <person name="Hao B."/>
            <person name="Liu S."/>
            <person name="Wang W."/>
            <person name="Yuan L."/>
            <person name="Cao M."/>
            <person name="McDermott J."/>
            <person name="Samudrala R."/>
            <person name="Wang J."/>
            <person name="Wong G.K."/>
            <person name="Yang H."/>
        </authorList>
    </citation>
    <scope>NUCLEOTIDE SEQUENCE [LARGE SCALE GENOMIC DNA]</scope>
    <source>
        <strain evidence="3">cv. 93-11</strain>
    </source>
</reference>
<dbReference type="EMBL" id="CM000130">
    <property type="protein sequence ID" value="EEC78712.1"/>
    <property type="molecule type" value="Genomic_DNA"/>
</dbReference>
<name>B8AZ69_ORYSI</name>
<dbReference type="Proteomes" id="UP000007015">
    <property type="component" value="Chromosome 5"/>
</dbReference>
<feature type="compositionally biased region" description="Basic and acidic residues" evidence="1">
    <location>
        <begin position="48"/>
        <end position="62"/>
    </location>
</feature>
<dbReference type="AlphaFoldDB" id="B8AZ69"/>
<organism evidence="2 3">
    <name type="scientific">Oryza sativa subsp. indica</name>
    <name type="common">Rice</name>
    <dbReference type="NCBI Taxonomy" id="39946"/>
    <lineage>
        <taxon>Eukaryota</taxon>
        <taxon>Viridiplantae</taxon>
        <taxon>Streptophyta</taxon>
        <taxon>Embryophyta</taxon>
        <taxon>Tracheophyta</taxon>
        <taxon>Spermatophyta</taxon>
        <taxon>Magnoliopsida</taxon>
        <taxon>Liliopsida</taxon>
        <taxon>Poales</taxon>
        <taxon>Poaceae</taxon>
        <taxon>BOP clade</taxon>
        <taxon>Oryzoideae</taxon>
        <taxon>Oryzeae</taxon>
        <taxon>Oryzinae</taxon>
        <taxon>Oryza</taxon>
        <taxon>Oryza sativa</taxon>
    </lineage>
</organism>
<gene>
    <name evidence="2" type="ORF">OsI_18878</name>
</gene>
<keyword evidence="3" id="KW-1185">Reference proteome</keyword>
<feature type="region of interest" description="Disordered" evidence="1">
    <location>
        <begin position="35"/>
        <end position="62"/>
    </location>
</feature>
<dbReference type="HOGENOM" id="CLU_2908169_0_0_1"/>
<protein>
    <submittedName>
        <fullName evidence="2">Uncharacterized protein</fullName>
    </submittedName>
</protein>
<accession>B8AZ69</accession>
<evidence type="ECO:0000256" key="1">
    <source>
        <dbReference type="SAM" id="MobiDB-lite"/>
    </source>
</evidence>
<dbReference type="Gramene" id="BGIOSGA019366-TA">
    <property type="protein sequence ID" value="BGIOSGA019366-PA"/>
    <property type="gene ID" value="BGIOSGA019366"/>
</dbReference>
<proteinExistence type="predicted"/>
<sequence length="62" mass="7080">MAEVKGRPRVKTVVDKAKDKRNLQMLTLWGDRSYMHPVSQLPSPNKHLTYDKTAKEKAPSAM</sequence>
<evidence type="ECO:0000313" key="3">
    <source>
        <dbReference type="Proteomes" id="UP000007015"/>
    </source>
</evidence>